<dbReference type="Proteomes" id="UP000024635">
    <property type="component" value="Unassembled WGS sequence"/>
</dbReference>
<evidence type="ECO:0000313" key="3">
    <source>
        <dbReference type="Proteomes" id="UP000024635"/>
    </source>
</evidence>
<evidence type="ECO:0000256" key="1">
    <source>
        <dbReference type="SAM" id="Phobius"/>
    </source>
</evidence>
<feature type="transmembrane region" description="Helical" evidence="1">
    <location>
        <begin position="97"/>
        <end position="120"/>
    </location>
</feature>
<proteinExistence type="predicted"/>
<accession>A0A016TFR9</accession>
<keyword evidence="3" id="KW-1185">Reference proteome</keyword>
<sequence length="124" mass="13933">MPLTSFPFTFVVHIIYIFRPVQYSSPTPADDTVVIGKFDGPTKLVSETPIYSSDANAVLTATALPRPKNHEVLPHPSAPYYPHRVSINLYVIHLPRFYFLTSLIIGVFCLVVVLIMSPFVTDKR</sequence>
<keyword evidence="1" id="KW-0472">Membrane</keyword>
<dbReference type="AlphaFoldDB" id="A0A016TFR9"/>
<protein>
    <submittedName>
        <fullName evidence="2">Uncharacterized protein</fullName>
    </submittedName>
</protein>
<gene>
    <name evidence="2" type="primary">Acey_s0106.g3728</name>
    <name evidence="2" type="ORF">Y032_0106g3728</name>
</gene>
<organism evidence="2 3">
    <name type="scientific">Ancylostoma ceylanicum</name>
    <dbReference type="NCBI Taxonomy" id="53326"/>
    <lineage>
        <taxon>Eukaryota</taxon>
        <taxon>Metazoa</taxon>
        <taxon>Ecdysozoa</taxon>
        <taxon>Nematoda</taxon>
        <taxon>Chromadorea</taxon>
        <taxon>Rhabditida</taxon>
        <taxon>Rhabditina</taxon>
        <taxon>Rhabditomorpha</taxon>
        <taxon>Strongyloidea</taxon>
        <taxon>Ancylostomatidae</taxon>
        <taxon>Ancylostomatinae</taxon>
        <taxon>Ancylostoma</taxon>
    </lineage>
</organism>
<keyword evidence="1" id="KW-1133">Transmembrane helix</keyword>
<name>A0A016TFR9_9BILA</name>
<dbReference type="EMBL" id="JARK01001442">
    <property type="protein sequence ID" value="EYC01500.1"/>
    <property type="molecule type" value="Genomic_DNA"/>
</dbReference>
<reference evidence="3" key="1">
    <citation type="journal article" date="2015" name="Nat. Genet.">
        <title>The genome and transcriptome of the zoonotic hookworm Ancylostoma ceylanicum identify infection-specific gene families.</title>
        <authorList>
            <person name="Schwarz E.M."/>
            <person name="Hu Y."/>
            <person name="Antoshechkin I."/>
            <person name="Miller M.M."/>
            <person name="Sternberg P.W."/>
            <person name="Aroian R.V."/>
        </authorList>
    </citation>
    <scope>NUCLEOTIDE SEQUENCE</scope>
    <source>
        <strain evidence="3">HY135</strain>
    </source>
</reference>
<keyword evidence="1" id="KW-0812">Transmembrane</keyword>
<evidence type="ECO:0000313" key="2">
    <source>
        <dbReference type="EMBL" id="EYC01500.1"/>
    </source>
</evidence>
<comment type="caution">
    <text evidence="2">The sequence shown here is derived from an EMBL/GenBank/DDBJ whole genome shotgun (WGS) entry which is preliminary data.</text>
</comment>